<name>A0ACA9R227_9GLOM</name>
<feature type="non-terminal residue" evidence="1">
    <location>
        <position position="56"/>
    </location>
</feature>
<protein>
    <submittedName>
        <fullName evidence="1">2748_t:CDS:1</fullName>
    </submittedName>
</protein>
<organism evidence="1 2">
    <name type="scientific">Dentiscutata heterogama</name>
    <dbReference type="NCBI Taxonomy" id="1316150"/>
    <lineage>
        <taxon>Eukaryota</taxon>
        <taxon>Fungi</taxon>
        <taxon>Fungi incertae sedis</taxon>
        <taxon>Mucoromycota</taxon>
        <taxon>Glomeromycotina</taxon>
        <taxon>Glomeromycetes</taxon>
        <taxon>Diversisporales</taxon>
        <taxon>Gigasporaceae</taxon>
        <taxon>Dentiscutata</taxon>
    </lineage>
</organism>
<evidence type="ECO:0000313" key="2">
    <source>
        <dbReference type="Proteomes" id="UP000789702"/>
    </source>
</evidence>
<feature type="non-terminal residue" evidence="1">
    <location>
        <position position="1"/>
    </location>
</feature>
<proteinExistence type="predicted"/>
<evidence type="ECO:0000313" key="1">
    <source>
        <dbReference type="EMBL" id="CAG8773810.1"/>
    </source>
</evidence>
<accession>A0ACA9R227</accession>
<comment type="caution">
    <text evidence="1">The sequence shown here is derived from an EMBL/GenBank/DDBJ whole genome shotgun (WGS) entry which is preliminary data.</text>
</comment>
<keyword evidence="2" id="KW-1185">Reference proteome</keyword>
<sequence>IFEASVSLPPSFIVSIISIFGVLSWVSTLVDLTGRDSVLFTLDMSNTWTISSSFLQ</sequence>
<dbReference type="EMBL" id="CAJVPU010058512">
    <property type="protein sequence ID" value="CAG8773810.1"/>
    <property type="molecule type" value="Genomic_DNA"/>
</dbReference>
<dbReference type="Proteomes" id="UP000789702">
    <property type="component" value="Unassembled WGS sequence"/>
</dbReference>
<reference evidence="1" key="1">
    <citation type="submission" date="2021-06" db="EMBL/GenBank/DDBJ databases">
        <authorList>
            <person name="Kallberg Y."/>
            <person name="Tangrot J."/>
            <person name="Rosling A."/>
        </authorList>
    </citation>
    <scope>NUCLEOTIDE SEQUENCE</scope>
    <source>
        <strain evidence="1">IL203A</strain>
    </source>
</reference>
<gene>
    <name evidence="1" type="ORF">DHETER_LOCUS15994</name>
</gene>